<reference evidence="2" key="2">
    <citation type="submission" date="2020-09" db="EMBL/GenBank/DDBJ databases">
        <authorList>
            <person name="Sun Q."/>
            <person name="Ohkuma M."/>
        </authorList>
    </citation>
    <scope>NUCLEOTIDE SEQUENCE</scope>
    <source>
        <strain evidence="2">JCM 4059</strain>
    </source>
</reference>
<dbReference type="CDD" id="cd00093">
    <property type="entry name" value="HTH_XRE"/>
    <property type="match status" value="1"/>
</dbReference>
<dbReference type="InterPro" id="IPR010982">
    <property type="entry name" value="Lambda_DNA-bd_dom_sf"/>
</dbReference>
<name>A0A919B250_9ACTN</name>
<comment type="caution">
    <text evidence="2">The sequence shown here is derived from an EMBL/GenBank/DDBJ whole genome shotgun (WGS) entry which is preliminary data.</text>
</comment>
<proteinExistence type="predicted"/>
<dbReference type="InterPro" id="IPR043917">
    <property type="entry name" value="DUF5753"/>
</dbReference>
<evidence type="ECO:0000313" key="2">
    <source>
        <dbReference type="EMBL" id="GHF36720.1"/>
    </source>
</evidence>
<accession>A0A919B250</accession>
<evidence type="ECO:0000259" key="1">
    <source>
        <dbReference type="PROSITE" id="PS50943"/>
    </source>
</evidence>
<organism evidence="2 3">
    <name type="scientific">Streptomyces mashuensis</name>
    <dbReference type="NCBI Taxonomy" id="33904"/>
    <lineage>
        <taxon>Bacteria</taxon>
        <taxon>Bacillati</taxon>
        <taxon>Actinomycetota</taxon>
        <taxon>Actinomycetes</taxon>
        <taxon>Kitasatosporales</taxon>
        <taxon>Streptomycetaceae</taxon>
        <taxon>Streptomyces</taxon>
    </lineage>
</organism>
<dbReference type="Pfam" id="PF19054">
    <property type="entry name" value="DUF5753"/>
    <property type="match status" value="1"/>
</dbReference>
<dbReference type="RefSeq" id="WP_190128869.1">
    <property type="nucleotide sequence ID" value="NZ_BNBD01000002.1"/>
</dbReference>
<protein>
    <submittedName>
        <fullName evidence="2">Transcriptional regulator</fullName>
    </submittedName>
</protein>
<dbReference type="EMBL" id="BNBD01000002">
    <property type="protein sequence ID" value="GHF36720.1"/>
    <property type="molecule type" value="Genomic_DNA"/>
</dbReference>
<dbReference type="SMART" id="SM00530">
    <property type="entry name" value="HTH_XRE"/>
    <property type="match status" value="1"/>
</dbReference>
<dbReference type="PROSITE" id="PS50943">
    <property type="entry name" value="HTH_CROC1"/>
    <property type="match status" value="1"/>
</dbReference>
<dbReference type="Pfam" id="PF13560">
    <property type="entry name" value="HTH_31"/>
    <property type="match status" value="1"/>
</dbReference>
<gene>
    <name evidence="2" type="ORF">GCM10010218_17830</name>
</gene>
<dbReference type="GO" id="GO:0003677">
    <property type="term" value="F:DNA binding"/>
    <property type="evidence" value="ECO:0007669"/>
    <property type="project" value="InterPro"/>
</dbReference>
<dbReference type="SUPFAM" id="SSF47413">
    <property type="entry name" value="lambda repressor-like DNA-binding domains"/>
    <property type="match status" value="1"/>
</dbReference>
<evidence type="ECO:0000313" key="3">
    <source>
        <dbReference type="Proteomes" id="UP000638313"/>
    </source>
</evidence>
<feature type="domain" description="HTH cro/C1-type" evidence="1">
    <location>
        <begin position="18"/>
        <end position="71"/>
    </location>
</feature>
<dbReference type="Proteomes" id="UP000638313">
    <property type="component" value="Unassembled WGS sequence"/>
</dbReference>
<reference evidence="2" key="1">
    <citation type="journal article" date="2014" name="Int. J. Syst. Evol. Microbiol.">
        <title>Complete genome sequence of Corynebacterium casei LMG S-19264T (=DSM 44701T), isolated from a smear-ripened cheese.</title>
        <authorList>
            <consortium name="US DOE Joint Genome Institute (JGI-PGF)"/>
            <person name="Walter F."/>
            <person name="Albersmeier A."/>
            <person name="Kalinowski J."/>
            <person name="Ruckert C."/>
        </authorList>
    </citation>
    <scope>NUCLEOTIDE SEQUENCE</scope>
    <source>
        <strain evidence="2">JCM 4059</strain>
    </source>
</reference>
<keyword evidence="3" id="KW-1185">Reference proteome</keyword>
<dbReference type="AlphaFoldDB" id="A0A919B250"/>
<dbReference type="InterPro" id="IPR001387">
    <property type="entry name" value="Cro/C1-type_HTH"/>
</dbReference>
<sequence>MGQSALRTARRQRLGAELKALREAARVSAEEAAKAIHGDRTKISRQETGRHLISRLELEALLGLYNVTDDKTREWLIALASEGRKRSWWRQRSDALGPTFKELLTLESDAARICAYQAQVVPGLLQTREYATAVISSFDFTPADQVEFCVDLRMDRQDIFRRANPPQYLCLLPEGILRQQIGGPRAAARQLRRLVELSNPPDMTIQVIPFTQQTCPPTGGSFVVYSYPDHLDLDVVQVEYLDGALYLQEDATVEKYRKVLDGLRACALSAQQSAELISSIADELERT</sequence>
<dbReference type="Gene3D" id="1.10.260.40">
    <property type="entry name" value="lambda repressor-like DNA-binding domains"/>
    <property type="match status" value="1"/>
</dbReference>